<proteinExistence type="predicted"/>
<dbReference type="PROSITE" id="PS50110">
    <property type="entry name" value="RESPONSE_REGULATORY"/>
    <property type="match status" value="1"/>
</dbReference>
<dbReference type="InterPro" id="IPR003594">
    <property type="entry name" value="HATPase_dom"/>
</dbReference>
<evidence type="ECO:0000256" key="4">
    <source>
        <dbReference type="PROSITE-ProRule" id="PRU00169"/>
    </source>
</evidence>
<dbReference type="PANTHER" id="PTHR43547:SF2">
    <property type="entry name" value="HYBRID SIGNAL TRANSDUCTION HISTIDINE KINASE C"/>
    <property type="match status" value="1"/>
</dbReference>
<dbReference type="InterPro" id="IPR036890">
    <property type="entry name" value="HATPase_C_sf"/>
</dbReference>
<comment type="caution">
    <text evidence="8">The sequence shown here is derived from an EMBL/GenBank/DDBJ whole genome shotgun (WGS) entry which is preliminary data.</text>
</comment>
<dbReference type="PROSITE" id="PS50109">
    <property type="entry name" value="HIS_KIN"/>
    <property type="match status" value="1"/>
</dbReference>
<dbReference type="EMBL" id="JBHPBY010000411">
    <property type="protein sequence ID" value="MFC1853048.1"/>
    <property type="molecule type" value="Genomic_DNA"/>
</dbReference>
<dbReference type="InterPro" id="IPR036097">
    <property type="entry name" value="HisK_dim/P_sf"/>
</dbReference>
<evidence type="ECO:0000259" key="7">
    <source>
        <dbReference type="PROSITE" id="PS50110"/>
    </source>
</evidence>
<dbReference type="InterPro" id="IPR003661">
    <property type="entry name" value="HisK_dim/P_dom"/>
</dbReference>
<gene>
    <name evidence="8" type="ORF">ACFL27_22855</name>
</gene>
<dbReference type="Gene3D" id="3.30.565.10">
    <property type="entry name" value="Histidine kinase-like ATPase, C-terminal domain"/>
    <property type="match status" value="1"/>
</dbReference>
<name>A0ABV6Z3X9_UNCC1</name>
<sequence length="392" mass="44253">MTSKNLKILLVDDDPLVLEMLGTILELHDFVVETAENGVEALEKYKSIPDLDLIVSDMMMPRMSGLDLIKALRVQKADIPIIIQTVNSEIKVALEAIKSGANDYLLKDEVIEDAILVSVRRVMEKHLLEKQNLELMKDLALKNEELETSNRELLKLNQLKSNLLGIVAYDLRNPLNSVIRFCEILLNKEFRILPTEQDKFLTYINNTSAEMLRMVNKLLDMKGIERGKLELQYKQCSLTKLVADRIKIIQVMAKNKNITIHTEFMEIPEIECDPIRITHVIDILMSNAMKFSSINSNIYVILALDEHMVTISVRDEGIGISEEVIAKIFNPIQQVNFIPEKSAKSDAFGLAIAKKIIETHHGSLDVRSKLGLGSVVSLSLPIDTSHLERTTG</sequence>
<dbReference type="Proteomes" id="UP001594351">
    <property type="component" value="Unassembled WGS sequence"/>
</dbReference>
<dbReference type="InterPro" id="IPR001789">
    <property type="entry name" value="Sig_transdc_resp-reg_receiver"/>
</dbReference>
<dbReference type="EC" id="2.7.13.3" evidence="2"/>
<protein>
    <recommendedName>
        <fullName evidence="2">histidine kinase</fullName>
        <ecNumber evidence="2">2.7.13.3</ecNumber>
    </recommendedName>
</protein>
<evidence type="ECO:0000313" key="8">
    <source>
        <dbReference type="EMBL" id="MFC1853048.1"/>
    </source>
</evidence>
<feature type="domain" description="Histidine kinase" evidence="6">
    <location>
        <begin position="166"/>
        <end position="384"/>
    </location>
</feature>
<dbReference type="Gene3D" id="1.10.287.130">
    <property type="match status" value="1"/>
</dbReference>
<feature type="modified residue" description="4-aspartylphosphate" evidence="4">
    <location>
        <position position="57"/>
    </location>
</feature>
<evidence type="ECO:0000256" key="5">
    <source>
        <dbReference type="SAM" id="Coils"/>
    </source>
</evidence>
<dbReference type="PANTHER" id="PTHR43547">
    <property type="entry name" value="TWO-COMPONENT HISTIDINE KINASE"/>
    <property type="match status" value="1"/>
</dbReference>
<dbReference type="CDD" id="cd00082">
    <property type="entry name" value="HisKA"/>
    <property type="match status" value="1"/>
</dbReference>
<keyword evidence="5" id="KW-0175">Coiled coil</keyword>
<dbReference type="SUPFAM" id="SSF47384">
    <property type="entry name" value="Homodimeric domain of signal transducing histidine kinase"/>
    <property type="match status" value="1"/>
</dbReference>
<dbReference type="SUPFAM" id="SSF55874">
    <property type="entry name" value="ATPase domain of HSP90 chaperone/DNA topoisomerase II/histidine kinase"/>
    <property type="match status" value="1"/>
</dbReference>
<dbReference type="SMART" id="SM00448">
    <property type="entry name" value="REC"/>
    <property type="match status" value="1"/>
</dbReference>
<feature type="coiled-coil region" evidence="5">
    <location>
        <begin position="132"/>
        <end position="159"/>
    </location>
</feature>
<dbReference type="SUPFAM" id="SSF52172">
    <property type="entry name" value="CheY-like"/>
    <property type="match status" value="1"/>
</dbReference>
<dbReference type="Pfam" id="PF00512">
    <property type="entry name" value="HisKA"/>
    <property type="match status" value="1"/>
</dbReference>
<dbReference type="Pfam" id="PF02518">
    <property type="entry name" value="HATPase_c"/>
    <property type="match status" value="1"/>
</dbReference>
<keyword evidence="9" id="KW-1185">Reference proteome</keyword>
<reference evidence="8 9" key="1">
    <citation type="submission" date="2024-09" db="EMBL/GenBank/DDBJ databases">
        <title>Laminarin stimulates single cell rates of sulfate reduction while oxygen inhibits transcriptomic activity in coastal marine sediment.</title>
        <authorList>
            <person name="Lindsay M."/>
            <person name="Orcutt B."/>
            <person name="Emerson D."/>
            <person name="Stepanauskas R."/>
            <person name="D'Angelo T."/>
        </authorList>
    </citation>
    <scope>NUCLEOTIDE SEQUENCE [LARGE SCALE GENOMIC DNA]</scope>
    <source>
        <strain evidence="8">SAG AM-311-K15</strain>
    </source>
</reference>
<dbReference type="InterPro" id="IPR011006">
    <property type="entry name" value="CheY-like_superfamily"/>
</dbReference>
<dbReference type="SMART" id="SM00388">
    <property type="entry name" value="HisKA"/>
    <property type="match status" value="1"/>
</dbReference>
<evidence type="ECO:0000259" key="6">
    <source>
        <dbReference type="PROSITE" id="PS50109"/>
    </source>
</evidence>
<dbReference type="Gene3D" id="3.40.50.2300">
    <property type="match status" value="1"/>
</dbReference>
<feature type="domain" description="Response regulatory" evidence="7">
    <location>
        <begin position="7"/>
        <end position="122"/>
    </location>
</feature>
<dbReference type="CDD" id="cd00156">
    <property type="entry name" value="REC"/>
    <property type="match status" value="1"/>
</dbReference>
<organism evidence="8 9">
    <name type="scientific">candidate division CSSED10-310 bacterium</name>
    <dbReference type="NCBI Taxonomy" id="2855610"/>
    <lineage>
        <taxon>Bacteria</taxon>
        <taxon>Bacteria division CSSED10-310</taxon>
    </lineage>
</organism>
<dbReference type="Pfam" id="PF00072">
    <property type="entry name" value="Response_reg"/>
    <property type="match status" value="1"/>
</dbReference>
<evidence type="ECO:0000256" key="2">
    <source>
        <dbReference type="ARBA" id="ARBA00012438"/>
    </source>
</evidence>
<evidence type="ECO:0000256" key="3">
    <source>
        <dbReference type="ARBA" id="ARBA00022553"/>
    </source>
</evidence>
<accession>A0ABV6Z3X9</accession>
<keyword evidence="3 4" id="KW-0597">Phosphoprotein</keyword>
<dbReference type="InterPro" id="IPR005467">
    <property type="entry name" value="His_kinase_dom"/>
</dbReference>
<dbReference type="PRINTS" id="PR00344">
    <property type="entry name" value="BCTRLSENSOR"/>
</dbReference>
<evidence type="ECO:0000256" key="1">
    <source>
        <dbReference type="ARBA" id="ARBA00000085"/>
    </source>
</evidence>
<dbReference type="InterPro" id="IPR004358">
    <property type="entry name" value="Sig_transdc_His_kin-like_C"/>
</dbReference>
<comment type="catalytic activity">
    <reaction evidence="1">
        <text>ATP + protein L-histidine = ADP + protein N-phospho-L-histidine.</text>
        <dbReference type="EC" id="2.7.13.3"/>
    </reaction>
</comment>
<evidence type="ECO:0000313" key="9">
    <source>
        <dbReference type="Proteomes" id="UP001594351"/>
    </source>
</evidence>
<dbReference type="SMART" id="SM00387">
    <property type="entry name" value="HATPase_c"/>
    <property type="match status" value="1"/>
</dbReference>